<organism evidence="1">
    <name type="scientific">Arion vulgaris</name>
    <dbReference type="NCBI Taxonomy" id="1028688"/>
    <lineage>
        <taxon>Eukaryota</taxon>
        <taxon>Metazoa</taxon>
        <taxon>Spiralia</taxon>
        <taxon>Lophotrochozoa</taxon>
        <taxon>Mollusca</taxon>
        <taxon>Gastropoda</taxon>
        <taxon>Heterobranchia</taxon>
        <taxon>Euthyneura</taxon>
        <taxon>Panpulmonata</taxon>
        <taxon>Eupulmonata</taxon>
        <taxon>Stylommatophora</taxon>
        <taxon>Helicina</taxon>
        <taxon>Arionoidea</taxon>
        <taxon>Arionidae</taxon>
        <taxon>Arion</taxon>
    </lineage>
</organism>
<proteinExistence type="predicted"/>
<protein>
    <submittedName>
        <fullName evidence="1">Uncharacterized protein</fullName>
    </submittedName>
</protein>
<dbReference type="AlphaFoldDB" id="A0A0B7ASU7"/>
<reference evidence="1" key="1">
    <citation type="submission" date="2014-12" db="EMBL/GenBank/DDBJ databases">
        <title>Insight into the proteome of Arion vulgaris.</title>
        <authorList>
            <person name="Aradska J."/>
            <person name="Bulat T."/>
            <person name="Smidak R."/>
            <person name="Sarate P."/>
            <person name="Gangsoo J."/>
            <person name="Sialana F."/>
            <person name="Bilban M."/>
            <person name="Lubec G."/>
        </authorList>
    </citation>
    <scope>NUCLEOTIDE SEQUENCE</scope>
    <source>
        <tissue evidence="1">Skin</tissue>
    </source>
</reference>
<dbReference type="EMBL" id="HACG01036842">
    <property type="protein sequence ID" value="CEK83707.1"/>
    <property type="molecule type" value="Transcribed_RNA"/>
</dbReference>
<feature type="non-terminal residue" evidence="1">
    <location>
        <position position="124"/>
    </location>
</feature>
<sequence length="124" mass="14792">MRTLMKKATLRMKTSQMMRRQQKRAKEMMMMKKRVKQLTIQSNIFLPNFILSVLLKKLLTFHIHYHHHSTVEYIFLLGGKKVVCELLLDNKIIFLKDLVLQNRHSVQNRLCLALRHIMTTCSNL</sequence>
<accession>A0A0B7ASU7</accession>
<gene>
    <name evidence="1" type="primary">ORF138621</name>
</gene>
<evidence type="ECO:0000313" key="1">
    <source>
        <dbReference type="EMBL" id="CEK83707.1"/>
    </source>
</evidence>
<name>A0A0B7ASU7_9EUPU</name>